<proteinExistence type="predicted"/>
<accession>A0ABT2KEN0</accession>
<dbReference type="Proteomes" id="UP001320702">
    <property type="component" value="Unassembled WGS sequence"/>
</dbReference>
<sequence>MTSNAACWRRPAPALVIATISLTACATGGSDPASAVCPPVVAYDQPVQERAAAELEAMPEDAVLVGMMADYAVMRAQARVCEAG</sequence>
<evidence type="ECO:0000313" key="3">
    <source>
        <dbReference type="Proteomes" id="UP001320702"/>
    </source>
</evidence>
<comment type="caution">
    <text evidence="2">The sequence shown here is derived from an EMBL/GenBank/DDBJ whole genome shotgun (WGS) entry which is preliminary data.</text>
</comment>
<dbReference type="EMBL" id="JANAVZ010000010">
    <property type="protein sequence ID" value="MCT4334310.1"/>
    <property type="molecule type" value="Genomic_DNA"/>
</dbReference>
<organism evidence="2 3">
    <name type="scientific">Paracoccus maritimus</name>
    <dbReference type="NCBI Taxonomy" id="2933292"/>
    <lineage>
        <taxon>Bacteria</taxon>
        <taxon>Pseudomonadati</taxon>
        <taxon>Pseudomonadota</taxon>
        <taxon>Alphaproteobacteria</taxon>
        <taxon>Rhodobacterales</taxon>
        <taxon>Paracoccaceae</taxon>
        <taxon>Paracoccus</taxon>
    </lineage>
</organism>
<keyword evidence="3" id="KW-1185">Reference proteome</keyword>
<protein>
    <submittedName>
        <fullName evidence="2">Uncharacterized protein</fullName>
    </submittedName>
</protein>
<gene>
    <name evidence="2" type="ORF">MU516_15700</name>
</gene>
<evidence type="ECO:0000256" key="1">
    <source>
        <dbReference type="SAM" id="SignalP"/>
    </source>
</evidence>
<name>A0ABT2KEN0_9RHOB</name>
<evidence type="ECO:0000313" key="2">
    <source>
        <dbReference type="EMBL" id="MCT4334310.1"/>
    </source>
</evidence>
<keyword evidence="1" id="KW-0732">Signal</keyword>
<feature type="signal peptide" evidence="1">
    <location>
        <begin position="1"/>
        <end position="26"/>
    </location>
</feature>
<feature type="chain" id="PRO_5046270758" evidence="1">
    <location>
        <begin position="27"/>
        <end position="84"/>
    </location>
</feature>
<reference evidence="2 3" key="1">
    <citation type="submission" date="2022-04" db="EMBL/GenBank/DDBJ databases">
        <title>Paracoccus sp. YLB-12 draft genome sequence.</title>
        <authorList>
            <person name="Yu L."/>
        </authorList>
    </citation>
    <scope>NUCLEOTIDE SEQUENCE [LARGE SCALE GENOMIC DNA]</scope>
    <source>
        <strain evidence="2 3">YLB-12</strain>
    </source>
</reference>